<evidence type="ECO:0000313" key="2">
    <source>
        <dbReference type="EMBL" id="KAK0139908.1"/>
    </source>
</evidence>
<dbReference type="InterPro" id="IPR036691">
    <property type="entry name" value="Endo/exonu/phosph_ase_sf"/>
</dbReference>
<dbReference type="PANTHER" id="PTHR46670">
    <property type="entry name" value="ENDO/EXONUCLEASE/PHOSPHATASE DOMAIN-CONTAINING PROTEIN"/>
    <property type="match status" value="1"/>
</dbReference>
<reference evidence="2" key="1">
    <citation type="journal article" date="2023" name="Front. Mar. Sci.">
        <title>A new Merluccius polli reference genome to investigate the effects of global change in West African waters.</title>
        <authorList>
            <person name="Mateo J.L."/>
            <person name="Blanco-Fernandez C."/>
            <person name="Garcia-Vazquez E."/>
            <person name="Machado-Schiaffino G."/>
        </authorList>
    </citation>
    <scope>NUCLEOTIDE SEQUENCE</scope>
    <source>
        <strain evidence="2">C29</strain>
        <tissue evidence="2">Fin</tissue>
    </source>
</reference>
<sequence length="400" mass="45480">MILLPLLNLIFLFLTETWLEQNYSATILIETAPPNINFLDVCRSGKRGGGVAVIFKNVFQGEQMSFGDFPSFKYLCAVLKCSPRVLLLIIYRPAKYSANFFDDFTELLFSISTDSDCLVITGDFKCHTDDLNDMVFTLDLSLSSLNMHGFVSDHKCITFDTHFITASPSRKRIIHSRIFNNQSAATFCSHFSGLANSPPHFLNINDQISLFNNMCISALDFSAPYTSRAVPVINTTPWIKNNIRQQRRDYRKAERNWNKLKLEVHHLYMKELFNLNQTIKDARAAYFSDLIVSNKHNPRFLFTTINQLVTPSPPAIHASSPADCEKCIFSLARSMVLACSPSSIPLSHQSPYLISLKLPVFSHFYPDQLENYRPISKLSFLSKILEKIVADQLLKLVEGH</sequence>
<dbReference type="SUPFAM" id="SSF56219">
    <property type="entry name" value="DNase I-like"/>
    <property type="match status" value="1"/>
</dbReference>
<dbReference type="AlphaFoldDB" id="A0AA47NWW2"/>
<evidence type="ECO:0008006" key="4">
    <source>
        <dbReference type="Google" id="ProtNLM"/>
    </source>
</evidence>
<proteinExistence type="predicted"/>
<dbReference type="Proteomes" id="UP001174136">
    <property type="component" value="Unassembled WGS sequence"/>
</dbReference>
<protein>
    <recommendedName>
        <fullName evidence="4">Reverse transcriptase</fullName>
    </recommendedName>
</protein>
<evidence type="ECO:0000256" key="1">
    <source>
        <dbReference type="SAM" id="SignalP"/>
    </source>
</evidence>
<dbReference type="PANTHER" id="PTHR46670:SF3">
    <property type="entry name" value="ENDONUCLEASE_EXONUCLEASE_PHOSPHATASE DOMAIN-CONTAINING PROTEIN"/>
    <property type="match status" value="1"/>
</dbReference>
<accession>A0AA47NWW2</accession>
<feature type="signal peptide" evidence="1">
    <location>
        <begin position="1"/>
        <end position="19"/>
    </location>
</feature>
<keyword evidence="1" id="KW-0732">Signal</keyword>
<dbReference type="EMBL" id="JAOPHQ010004282">
    <property type="protein sequence ID" value="KAK0139908.1"/>
    <property type="molecule type" value="Genomic_DNA"/>
</dbReference>
<comment type="caution">
    <text evidence="2">The sequence shown here is derived from an EMBL/GenBank/DDBJ whole genome shotgun (WGS) entry which is preliminary data.</text>
</comment>
<gene>
    <name evidence="2" type="ORF">N1851_023184</name>
</gene>
<evidence type="ECO:0000313" key="3">
    <source>
        <dbReference type="Proteomes" id="UP001174136"/>
    </source>
</evidence>
<organism evidence="2 3">
    <name type="scientific">Merluccius polli</name>
    <name type="common">Benguela hake</name>
    <name type="synonym">Merluccius cadenati</name>
    <dbReference type="NCBI Taxonomy" id="89951"/>
    <lineage>
        <taxon>Eukaryota</taxon>
        <taxon>Metazoa</taxon>
        <taxon>Chordata</taxon>
        <taxon>Craniata</taxon>
        <taxon>Vertebrata</taxon>
        <taxon>Euteleostomi</taxon>
        <taxon>Actinopterygii</taxon>
        <taxon>Neopterygii</taxon>
        <taxon>Teleostei</taxon>
        <taxon>Neoteleostei</taxon>
        <taxon>Acanthomorphata</taxon>
        <taxon>Zeiogadaria</taxon>
        <taxon>Gadariae</taxon>
        <taxon>Gadiformes</taxon>
        <taxon>Gadoidei</taxon>
        <taxon>Merlucciidae</taxon>
        <taxon>Merluccius</taxon>
    </lineage>
</organism>
<keyword evidence="3" id="KW-1185">Reference proteome</keyword>
<feature type="chain" id="PRO_5041277148" description="Reverse transcriptase" evidence="1">
    <location>
        <begin position="20"/>
        <end position="400"/>
    </location>
</feature>
<name>A0AA47NWW2_MERPO</name>